<dbReference type="PROSITE" id="PS50948">
    <property type="entry name" value="PAN"/>
    <property type="match status" value="3"/>
</dbReference>
<dbReference type="Proteomes" id="UP000014500">
    <property type="component" value="Unassembled WGS sequence"/>
</dbReference>
<evidence type="ECO:0000313" key="3">
    <source>
        <dbReference type="EnsemblMetazoa" id="SMAR007359-PA"/>
    </source>
</evidence>
<organism evidence="3 4">
    <name type="scientific">Strigamia maritima</name>
    <name type="common">European centipede</name>
    <name type="synonym">Geophilus maritimus</name>
    <dbReference type="NCBI Taxonomy" id="126957"/>
    <lineage>
        <taxon>Eukaryota</taxon>
        <taxon>Metazoa</taxon>
        <taxon>Ecdysozoa</taxon>
        <taxon>Arthropoda</taxon>
        <taxon>Myriapoda</taxon>
        <taxon>Chilopoda</taxon>
        <taxon>Pleurostigmophora</taxon>
        <taxon>Geophilomorpha</taxon>
        <taxon>Linotaeniidae</taxon>
        <taxon>Strigamia</taxon>
    </lineage>
</organism>
<evidence type="ECO:0000313" key="4">
    <source>
        <dbReference type="Proteomes" id="UP000014500"/>
    </source>
</evidence>
<reference evidence="4" key="1">
    <citation type="submission" date="2011-05" db="EMBL/GenBank/DDBJ databases">
        <authorList>
            <person name="Richards S.R."/>
            <person name="Qu J."/>
            <person name="Jiang H."/>
            <person name="Jhangiani S.N."/>
            <person name="Agravi P."/>
            <person name="Goodspeed R."/>
            <person name="Gross S."/>
            <person name="Mandapat C."/>
            <person name="Jackson L."/>
            <person name="Mathew T."/>
            <person name="Pu L."/>
            <person name="Thornton R."/>
            <person name="Saada N."/>
            <person name="Wilczek-Boney K.B."/>
            <person name="Lee S."/>
            <person name="Kovar C."/>
            <person name="Wu Y."/>
            <person name="Scherer S.E."/>
            <person name="Worley K.C."/>
            <person name="Muzny D.M."/>
            <person name="Gibbs R."/>
        </authorList>
    </citation>
    <scope>NUCLEOTIDE SEQUENCE</scope>
    <source>
        <strain evidence="4">Brora</strain>
    </source>
</reference>
<evidence type="ECO:0008006" key="5">
    <source>
        <dbReference type="Google" id="ProtNLM"/>
    </source>
</evidence>
<dbReference type="SMART" id="SM00473">
    <property type="entry name" value="PAN_AP"/>
    <property type="match status" value="3"/>
</dbReference>
<feature type="domain" description="Apple" evidence="1">
    <location>
        <begin position="130"/>
        <end position="224"/>
    </location>
</feature>
<dbReference type="PhylomeDB" id="T1J1E1"/>
<proteinExistence type="predicted"/>
<dbReference type="SUPFAM" id="SSF57414">
    <property type="entry name" value="Hairpin loop containing domain-like"/>
    <property type="match status" value="2"/>
</dbReference>
<dbReference type="InterPro" id="IPR001507">
    <property type="entry name" value="ZP_dom"/>
</dbReference>
<keyword evidence="4" id="KW-1185">Reference proteome</keyword>
<dbReference type="Gene3D" id="3.50.4.10">
    <property type="entry name" value="Hepatocyte Growth Factor"/>
    <property type="match status" value="2"/>
</dbReference>
<dbReference type="CDD" id="cd01099">
    <property type="entry name" value="PAN_AP_HGF"/>
    <property type="match status" value="2"/>
</dbReference>
<dbReference type="PANTHER" id="PTHR47327">
    <property type="entry name" value="FI18240P1-RELATED"/>
    <property type="match status" value="1"/>
</dbReference>
<dbReference type="SMART" id="SM00241">
    <property type="entry name" value="ZP"/>
    <property type="match status" value="1"/>
</dbReference>
<evidence type="ECO:0000259" key="2">
    <source>
        <dbReference type="PROSITE" id="PS51034"/>
    </source>
</evidence>
<dbReference type="InterPro" id="IPR052774">
    <property type="entry name" value="Celegans_DevNeuronal_Protein"/>
</dbReference>
<dbReference type="Pfam" id="PF00024">
    <property type="entry name" value="PAN_1"/>
    <property type="match status" value="3"/>
</dbReference>
<dbReference type="InterPro" id="IPR003609">
    <property type="entry name" value="Pan_app"/>
</dbReference>
<sequence length="695" mass="78310">MNVVMSDVARKWLLYVKTEKMHYLDLMKCLFVPYLVLSYFVQAEICDPHTALFELITGHVLTSSSATIDSQPETLILDDCLAACRRNASCAAVNYETGLCVLFSLNADQKPKALSPSQFPVFTLYGQKICPPDNGPSWSYGESEWAWERVLDSELKGYVKKQLHTKSRTDCAMFCLQEEEFTCRSANYDYENSLCSLNDMDRFSLSHVGVLRMRKGVDYLENHYVSDPARLCEYQKVDGRIMKTVDAVYRNITSLDGCRRLCSASPFRCRSFDFGATDEDVCRLSHHASASLTHIHEPYLEMADTATYELSACYNVTVECRSADMIARILTNRLFNGKIYAKSRPRSCVTDVSNELEFELRMAYGDVNCNVQHDSYGAFSNDIVLQHHDLIVTNQDLGLSVHCQYDLQNKSVSNGVNLNIQGYVTIVAFNIEKLTTQLLLGKICHKSEKSTQRSAENEMKNMASEAGTVPSPNVSMKIISRVGHDLGSAQVGDSLALRFEIVDENSPYEIFVRELVASDGLPGSSEILLIDSLGCPTDATIMGPLAKVNNNGQMLDATFDAFKFPSSEVVQFKALVTPCLSVCDPVQCNVLDGEGAGRKEESFGRKRRSVLTSTANEQLIISPSLHVHDRFTYKNSNLRKHILKTLQEKINMSFKDLFMWSLIIDFFLNMFNEWENFKKHLHTTHEKLVKSGLIF</sequence>
<dbReference type="AlphaFoldDB" id="T1J1E1"/>
<dbReference type="EnsemblMetazoa" id="SMAR007359-RA">
    <property type="protein sequence ID" value="SMAR007359-PA"/>
    <property type="gene ID" value="SMAR007359"/>
</dbReference>
<feature type="domain" description="Apple" evidence="1">
    <location>
        <begin position="232"/>
        <end position="313"/>
    </location>
</feature>
<name>T1J1E1_STRMM</name>
<accession>T1J1E1</accession>
<dbReference type="PROSITE" id="PS51034">
    <property type="entry name" value="ZP_2"/>
    <property type="match status" value="1"/>
</dbReference>
<dbReference type="EMBL" id="JH431783">
    <property type="status" value="NOT_ANNOTATED_CDS"/>
    <property type="molecule type" value="Genomic_DNA"/>
</dbReference>
<protein>
    <recommendedName>
        <fullName evidence="5">ZP domain-containing protein</fullName>
    </recommendedName>
</protein>
<reference evidence="3" key="2">
    <citation type="submission" date="2015-02" db="UniProtKB">
        <authorList>
            <consortium name="EnsemblMetazoa"/>
        </authorList>
    </citation>
    <scope>IDENTIFICATION</scope>
</reference>
<dbReference type="OMA" id="HKERYLY"/>
<evidence type="ECO:0000259" key="1">
    <source>
        <dbReference type="PROSITE" id="PS50948"/>
    </source>
</evidence>
<feature type="domain" description="ZP" evidence="2">
    <location>
        <begin position="319"/>
        <end position="595"/>
    </location>
</feature>
<dbReference type="eggNOG" id="ENOG502QRTZ">
    <property type="taxonomic scope" value="Eukaryota"/>
</dbReference>
<dbReference type="STRING" id="126957.T1J1E1"/>
<feature type="domain" description="Apple" evidence="1">
    <location>
        <begin position="46"/>
        <end position="126"/>
    </location>
</feature>
<dbReference type="PANTHER" id="PTHR47327:SF2">
    <property type="entry name" value="FI18240P1-RELATED"/>
    <property type="match status" value="1"/>
</dbReference>
<dbReference type="GO" id="GO:0009653">
    <property type="term" value="P:anatomical structure morphogenesis"/>
    <property type="evidence" value="ECO:0007669"/>
    <property type="project" value="TreeGrafter"/>
</dbReference>
<dbReference type="HOGENOM" id="CLU_013971_1_0_1"/>